<accession>A0A382UTT2</accession>
<evidence type="ECO:0000313" key="1">
    <source>
        <dbReference type="EMBL" id="SVD37098.1"/>
    </source>
</evidence>
<reference evidence="1" key="1">
    <citation type="submission" date="2018-05" db="EMBL/GenBank/DDBJ databases">
        <authorList>
            <person name="Lanie J.A."/>
            <person name="Ng W.-L."/>
            <person name="Kazmierczak K.M."/>
            <person name="Andrzejewski T.M."/>
            <person name="Davidsen T.M."/>
            <person name="Wayne K.J."/>
            <person name="Tettelin H."/>
            <person name="Glass J.I."/>
            <person name="Rusch D."/>
            <person name="Podicherti R."/>
            <person name="Tsui H.-C.T."/>
            <person name="Winkler M.E."/>
        </authorList>
    </citation>
    <scope>NUCLEOTIDE SEQUENCE</scope>
</reference>
<protein>
    <recommendedName>
        <fullName evidence="2">Amine oxidase domain-containing protein</fullName>
    </recommendedName>
</protein>
<feature type="non-terminal residue" evidence="1">
    <location>
        <position position="1"/>
    </location>
</feature>
<organism evidence="1">
    <name type="scientific">marine metagenome</name>
    <dbReference type="NCBI Taxonomy" id="408172"/>
    <lineage>
        <taxon>unclassified sequences</taxon>
        <taxon>metagenomes</taxon>
        <taxon>ecological metagenomes</taxon>
    </lineage>
</organism>
<evidence type="ECO:0008006" key="2">
    <source>
        <dbReference type="Google" id="ProtNLM"/>
    </source>
</evidence>
<name>A0A382UTT2_9ZZZZ</name>
<proteinExistence type="predicted"/>
<gene>
    <name evidence="1" type="ORF">METZ01_LOCUS389952</name>
</gene>
<dbReference type="AlphaFoldDB" id="A0A382UTT2"/>
<sequence>HLCPELPQAQIEAIGKATKIPLVYISVAVRNWRAFENQGFHSFYVPKAKLMHSFGMDFPVSMGGYSYTQKSSEPTIIHGTYVPTVPDQGLSERDQHVQGRRDLYELSFDDFERDIVSVMSGALDGGGFDAQRDIAGITVNRWPHGYTYEYNELFDPHDWSPSNGPHQLGAARIGRISIANSDASALAYVNGAFDAAYRAVNEQLGQS</sequence>
<dbReference type="EMBL" id="UINC01146399">
    <property type="protein sequence ID" value="SVD37098.1"/>
    <property type="molecule type" value="Genomic_DNA"/>
</dbReference>